<protein>
    <submittedName>
        <fullName evidence="4">C2H2-type domain-containing protein</fullName>
    </submittedName>
</protein>
<reference evidence="4" key="1">
    <citation type="submission" date="2017-02" db="UniProtKB">
        <authorList>
            <consortium name="WormBaseParasite"/>
        </authorList>
    </citation>
    <scope>IDENTIFICATION</scope>
</reference>
<feature type="region of interest" description="Disordered" evidence="1">
    <location>
        <begin position="643"/>
        <end position="668"/>
    </location>
</feature>
<feature type="domain" description="C2H2-type" evidence="2">
    <location>
        <begin position="169"/>
        <end position="193"/>
    </location>
</feature>
<organism evidence="3 4">
    <name type="scientific">Parastrongyloides trichosuri</name>
    <name type="common">Possum-specific nematode worm</name>
    <dbReference type="NCBI Taxonomy" id="131310"/>
    <lineage>
        <taxon>Eukaryota</taxon>
        <taxon>Metazoa</taxon>
        <taxon>Ecdysozoa</taxon>
        <taxon>Nematoda</taxon>
        <taxon>Chromadorea</taxon>
        <taxon>Rhabditida</taxon>
        <taxon>Tylenchina</taxon>
        <taxon>Panagrolaimomorpha</taxon>
        <taxon>Strongyloidoidea</taxon>
        <taxon>Strongyloididae</taxon>
        <taxon>Parastrongyloides</taxon>
    </lineage>
</organism>
<dbReference type="WBParaSite" id="PTRK_0000024500.1">
    <property type="protein sequence ID" value="PTRK_0000024500.1"/>
    <property type="gene ID" value="PTRK_0000024500"/>
</dbReference>
<feature type="compositionally biased region" description="Polar residues" evidence="1">
    <location>
        <begin position="514"/>
        <end position="526"/>
    </location>
</feature>
<feature type="domain" description="C2H2-type" evidence="2">
    <location>
        <begin position="260"/>
        <end position="285"/>
    </location>
</feature>
<evidence type="ECO:0000256" key="1">
    <source>
        <dbReference type="SAM" id="MobiDB-lite"/>
    </source>
</evidence>
<feature type="compositionally biased region" description="Polar residues" evidence="1">
    <location>
        <begin position="432"/>
        <end position="455"/>
    </location>
</feature>
<feature type="compositionally biased region" description="Low complexity" evidence="1">
    <location>
        <begin position="401"/>
        <end position="410"/>
    </location>
</feature>
<feature type="compositionally biased region" description="Low complexity" evidence="1">
    <location>
        <begin position="659"/>
        <end position="668"/>
    </location>
</feature>
<feature type="compositionally biased region" description="Polar residues" evidence="1">
    <location>
        <begin position="415"/>
        <end position="425"/>
    </location>
</feature>
<feature type="domain" description="C2H2-type" evidence="2">
    <location>
        <begin position="233"/>
        <end position="256"/>
    </location>
</feature>
<accession>A0A0N4Z0L5</accession>
<evidence type="ECO:0000259" key="2">
    <source>
        <dbReference type="SMART" id="SM00355"/>
    </source>
</evidence>
<feature type="domain" description="C2H2-type" evidence="2">
    <location>
        <begin position="34"/>
        <end position="59"/>
    </location>
</feature>
<sequence length="686" mass="78267">MSPDEEITCGHCNEKIKLGNFCVHVAEFINFNKFKCRSCKFETSSRDLKDYHERKNPGHSLESVDQPFYQELLPKLEDLFVEISKKLEGSGSNQTISKPGYDKQQKIRVKEKASKSSMEITLENYLKGFKEAAKKIEYNKLSKNREGVILVNGSPIKLISPINDENGDVICSLCGERISAAYIDRRKHIVDCHKKEFFEKVAKNKGSSDVEWRLILFEMIKNAFPSNFIFTDLQCLTCGKVIRTMDGKRSHLYRKHDVQLTCLYKDCKFKDFESSKLTQHLKENHKKYSFSGQKGDSKCDKEKLLKKLSQQRKYDIDMIMTHYFPVGFTEYTPEVPGNKYDEWERFLKSIEVLPPYFRNDFGGVINVNKDSSSNEGIEDRQSRSVSRNNNGSSKRCKRNEIISSRRSSLSDSEDGTNTSIRSISVTRKDGGDNQNKPSSSGLNMKHQNQTSINRSSENRDRSGITPKLCTNYQNTDNNIQSNEQQAKIVKSNSTIVNPSKCMFLANSMRKRKSSTSPSNEIQSPINSKRKISGYDPSVDAISLNNKVKIDRYKQPNKTSINVTSTSRSIDKEKNNSFSLKCCNNQKNLLVGEIKSNKTKLEADESVNKINENLNKFYNDKKNSLNNLDLKKISIPNSKITPTPNLIPNNLSPKDPRSRNYANNNFESSSSSNVEIKVKRLSINIPI</sequence>
<evidence type="ECO:0000313" key="4">
    <source>
        <dbReference type="WBParaSite" id="PTRK_0000024500.1"/>
    </source>
</evidence>
<keyword evidence="3" id="KW-1185">Reference proteome</keyword>
<proteinExistence type="predicted"/>
<dbReference type="STRING" id="131310.A0A0N4Z0L5"/>
<dbReference type="AlphaFoldDB" id="A0A0N4Z0L5"/>
<dbReference type="Proteomes" id="UP000038045">
    <property type="component" value="Unplaced"/>
</dbReference>
<feature type="region of interest" description="Disordered" evidence="1">
    <location>
        <begin position="367"/>
        <end position="468"/>
    </location>
</feature>
<evidence type="ECO:0000313" key="3">
    <source>
        <dbReference type="Proteomes" id="UP000038045"/>
    </source>
</evidence>
<dbReference type="SMART" id="SM00355">
    <property type="entry name" value="ZnF_C2H2"/>
    <property type="match status" value="4"/>
</dbReference>
<name>A0A0N4Z0L5_PARTI</name>
<feature type="compositionally biased region" description="Low complexity" evidence="1">
    <location>
        <begin position="383"/>
        <end position="393"/>
    </location>
</feature>
<feature type="region of interest" description="Disordered" evidence="1">
    <location>
        <begin position="509"/>
        <end position="532"/>
    </location>
</feature>
<dbReference type="InterPro" id="IPR013087">
    <property type="entry name" value="Znf_C2H2_type"/>
</dbReference>